<keyword evidence="2" id="KW-0805">Transcription regulation</keyword>
<comment type="caution">
    <text evidence="9">The sequence shown here is derived from an EMBL/GenBank/DDBJ whole genome shotgun (WGS) entry which is preliminary data.</text>
</comment>
<dbReference type="InterPro" id="IPR029016">
    <property type="entry name" value="GAF-like_dom_sf"/>
</dbReference>
<keyword evidence="3" id="KW-0238">DNA-binding</keyword>
<accession>A0A7Y9L9H2</accession>
<dbReference type="Gene3D" id="1.10.10.10">
    <property type="entry name" value="Winged helix-like DNA-binding domain superfamily/Winged helix DNA-binding domain"/>
    <property type="match status" value="1"/>
</dbReference>
<dbReference type="SUPFAM" id="SSF46785">
    <property type="entry name" value="Winged helix' DNA-binding domain"/>
    <property type="match status" value="1"/>
</dbReference>
<dbReference type="EMBL" id="JACCBU010000001">
    <property type="protein sequence ID" value="NYE68803.1"/>
    <property type="molecule type" value="Genomic_DNA"/>
</dbReference>
<dbReference type="SMART" id="SM00346">
    <property type="entry name" value="HTH_ICLR"/>
    <property type="match status" value="1"/>
</dbReference>
<feature type="domain" description="IclR-ED" evidence="8">
    <location>
        <begin position="74"/>
        <end position="253"/>
    </location>
</feature>
<keyword evidence="1" id="KW-0319">Glycerol metabolism</keyword>
<dbReference type="Pfam" id="PF01614">
    <property type="entry name" value="IclR_C"/>
    <property type="match status" value="1"/>
</dbReference>
<gene>
    <name evidence="9" type="ORF">BKA15_000132</name>
</gene>
<dbReference type="InterPro" id="IPR036388">
    <property type="entry name" value="WH-like_DNA-bd_sf"/>
</dbReference>
<dbReference type="Proteomes" id="UP000569914">
    <property type="component" value="Unassembled WGS sequence"/>
</dbReference>
<evidence type="ECO:0000313" key="10">
    <source>
        <dbReference type="Proteomes" id="UP000569914"/>
    </source>
</evidence>
<dbReference type="PROSITE" id="PS51078">
    <property type="entry name" value="ICLR_ED"/>
    <property type="match status" value="1"/>
</dbReference>
<evidence type="ECO:0000256" key="1">
    <source>
        <dbReference type="ARBA" id="ARBA00022798"/>
    </source>
</evidence>
<dbReference type="PANTHER" id="PTHR30136:SF24">
    <property type="entry name" value="HTH-TYPE TRANSCRIPTIONAL REPRESSOR ALLR"/>
    <property type="match status" value="1"/>
</dbReference>
<dbReference type="Pfam" id="PF09339">
    <property type="entry name" value="HTH_IclR"/>
    <property type="match status" value="1"/>
</dbReference>
<dbReference type="FunFam" id="1.10.10.10:FF:000056">
    <property type="entry name" value="IclR family transcriptional regulator"/>
    <property type="match status" value="1"/>
</dbReference>
<dbReference type="PANTHER" id="PTHR30136">
    <property type="entry name" value="HELIX-TURN-HELIX TRANSCRIPTIONAL REGULATOR, ICLR FAMILY"/>
    <property type="match status" value="1"/>
</dbReference>
<dbReference type="InterPro" id="IPR014757">
    <property type="entry name" value="Tscrpt_reg_IclR_C"/>
</dbReference>
<evidence type="ECO:0000256" key="5">
    <source>
        <dbReference type="ARBA" id="ARBA00058938"/>
    </source>
</evidence>
<dbReference type="Gene3D" id="3.30.450.40">
    <property type="match status" value="1"/>
</dbReference>
<evidence type="ECO:0000256" key="3">
    <source>
        <dbReference type="ARBA" id="ARBA00023125"/>
    </source>
</evidence>
<evidence type="ECO:0000256" key="6">
    <source>
        <dbReference type="ARBA" id="ARBA00070406"/>
    </source>
</evidence>
<dbReference type="InterPro" id="IPR005471">
    <property type="entry name" value="Tscrpt_reg_IclR_N"/>
</dbReference>
<evidence type="ECO:0000256" key="2">
    <source>
        <dbReference type="ARBA" id="ARBA00023015"/>
    </source>
</evidence>
<evidence type="ECO:0000256" key="4">
    <source>
        <dbReference type="ARBA" id="ARBA00023163"/>
    </source>
</evidence>
<dbReference type="GO" id="GO:0003700">
    <property type="term" value="F:DNA-binding transcription factor activity"/>
    <property type="evidence" value="ECO:0007669"/>
    <property type="project" value="TreeGrafter"/>
</dbReference>
<proteinExistence type="predicted"/>
<dbReference type="GO" id="GO:0003677">
    <property type="term" value="F:DNA binding"/>
    <property type="evidence" value="ECO:0007669"/>
    <property type="project" value="UniProtKB-KW"/>
</dbReference>
<name>A0A7Y9L9H2_9ACTN</name>
<sequence length="253" mass="27101">MPEETVRARGGVQSVERVFELLELMAEAGGEISLSDLAARAGLPMPTIHRLLRTCVTLGYARQLPSRRYALGARLIPLGELAGQQLGRVAQPELVRVVAELGETANMALLDGDQVVYVAQQPSPHSMRMFTEIGRRVSLHDTGVGKAILAGFGDDVVRRIVQRAGLPTPTAKSHGTVQSLLADLDQIRERGYAIDDEEQEVGVRCYAVAVPGTPSPMAISVSGPLARVDEDFGRRAVPVLRRAAAAIAAELVP</sequence>
<feature type="domain" description="HTH iclR-type" evidence="7">
    <location>
        <begin position="12"/>
        <end position="73"/>
    </location>
</feature>
<reference evidence="9 10" key="1">
    <citation type="submission" date="2020-07" db="EMBL/GenBank/DDBJ databases">
        <title>Sequencing the genomes of 1000 actinobacteria strains.</title>
        <authorList>
            <person name="Klenk H.-P."/>
        </authorList>
    </citation>
    <scope>NUCLEOTIDE SEQUENCE [LARGE SCALE GENOMIC DNA]</scope>
    <source>
        <strain evidence="9 10">DSM 22083</strain>
    </source>
</reference>
<keyword evidence="4" id="KW-0804">Transcription</keyword>
<evidence type="ECO:0000259" key="7">
    <source>
        <dbReference type="PROSITE" id="PS51077"/>
    </source>
</evidence>
<evidence type="ECO:0000259" key="8">
    <source>
        <dbReference type="PROSITE" id="PS51078"/>
    </source>
</evidence>
<dbReference type="GO" id="GO:0045892">
    <property type="term" value="P:negative regulation of DNA-templated transcription"/>
    <property type="evidence" value="ECO:0007669"/>
    <property type="project" value="TreeGrafter"/>
</dbReference>
<evidence type="ECO:0000313" key="9">
    <source>
        <dbReference type="EMBL" id="NYE68803.1"/>
    </source>
</evidence>
<dbReference type="AlphaFoldDB" id="A0A7Y9L9H2"/>
<organism evidence="9 10">
    <name type="scientific">Microlunatus parietis</name>
    <dbReference type="NCBI Taxonomy" id="682979"/>
    <lineage>
        <taxon>Bacteria</taxon>
        <taxon>Bacillati</taxon>
        <taxon>Actinomycetota</taxon>
        <taxon>Actinomycetes</taxon>
        <taxon>Propionibacteriales</taxon>
        <taxon>Propionibacteriaceae</taxon>
        <taxon>Microlunatus</taxon>
    </lineage>
</organism>
<protein>
    <recommendedName>
        <fullName evidence="6">Glycerol operon regulatory protein</fullName>
    </recommendedName>
</protein>
<dbReference type="InterPro" id="IPR036390">
    <property type="entry name" value="WH_DNA-bd_sf"/>
</dbReference>
<keyword evidence="10" id="KW-1185">Reference proteome</keyword>
<dbReference type="SUPFAM" id="SSF55781">
    <property type="entry name" value="GAF domain-like"/>
    <property type="match status" value="1"/>
</dbReference>
<dbReference type="GO" id="GO:0006071">
    <property type="term" value="P:glycerol metabolic process"/>
    <property type="evidence" value="ECO:0007669"/>
    <property type="project" value="UniProtKB-KW"/>
</dbReference>
<dbReference type="InterPro" id="IPR050707">
    <property type="entry name" value="HTH_MetabolicPath_Reg"/>
</dbReference>
<comment type="function">
    <text evidence="5">May be an activator protein for the gylABX operon.</text>
</comment>
<dbReference type="PROSITE" id="PS51077">
    <property type="entry name" value="HTH_ICLR"/>
    <property type="match status" value="1"/>
</dbReference>